<name>A0A4U1JF87_9BACT</name>
<keyword evidence="1" id="KW-0472">Membrane</keyword>
<keyword evidence="3" id="KW-1185">Reference proteome</keyword>
<gene>
    <name evidence="2" type="ORF">E8A74_14840</name>
</gene>
<proteinExistence type="predicted"/>
<evidence type="ECO:0000256" key="1">
    <source>
        <dbReference type="SAM" id="Phobius"/>
    </source>
</evidence>
<protein>
    <recommendedName>
        <fullName evidence="4">DUF2029 domain-containing protein</fullName>
    </recommendedName>
</protein>
<keyword evidence="1" id="KW-1133">Transmembrane helix</keyword>
<feature type="transmembrane region" description="Helical" evidence="1">
    <location>
        <begin position="82"/>
        <end position="103"/>
    </location>
</feature>
<dbReference type="Proteomes" id="UP000309215">
    <property type="component" value="Unassembled WGS sequence"/>
</dbReference>
<keyword evidence="1" id="KW-0812">Transmembrane</keyword>
<evidence type="ECO:0000313" key="2">
    <source>
        <dbReference type="EMBL" id="TKD08561.1"/>
    </source>
</evidence>
<reference evidence="2 3" key="1">
    <citation type="submission" date="2019-04" db="EMBL/GenBank/DDBJ databases">
        <authorList>
            <person name="Li Y."/>
            <person name="Wang J."/>
        </authorList>
    </citation>
    <scope>NUCLEOTIDE SEQUENCE [LARGE SCALE GENOMIC DNA]</scope>
    <source>
        <strain evidence="2 3">DSM 14668</strain>
    </source>
</reference>
<dbReference type="RefSeq" id="WP_136929656.1">
    <property type="nucleotide sequence ID" value="NZ_SSMQ01000013.1"/>
</dbReference>
<comment type="caution">
    <text evidence="2">The sequence shown here is derived from an EMBL/GenBank/DDBJ whole genome shotgun (WGS) entry which is preliminary data.</text>
</comment>
<sequence>MPVFGPRALGISALGAALALVPALFLFGFTVDDALLPARYATHIARGLGYRWNVHGPITDAVTPLGFPYLLAPFAAGGPLDALAAAKVLGLLVWTAAAAMLAVTIDRASLARARWAALVMLPASAPLAAWSVAGLETGFATALVSIGVCLVAIGRPRAGVVPLGLAAALRPELLPFVLVVAITPPPGEPMRLGRAEGFRVAFAAAPFFFVVAIRLAVFGRPTPLAVLAKPSDPWLGAKYALACFLLTGPLALVAPRALLRSTSFVRGLVLAVAVHFAAVAVAGGDWMPLSRLVVPVLPVVILAAAHLGSVADARVTAARVALALAGELFVMIKIGPVAARVGAARTALVRELGPVLEGARVVASLDAGWVGAATEASIVDLAGLTDPAIAALPGGHTTKRIAPAMLDARGVDTLVLLLAPGARVETPWTASIFDRGVEARIARFPDMAASFVVTAESRVPGLPYLVLRRRTDAAGDVTGEAP</sequence>
<organism evidence="2 3">
    <name type="scientific">Polyangium fumosum</name>
    <dbReference type="NCBI Taxonomy" id="889272"/>
    <lineage>
        <taxon>Bacteria</taxon>
        <taxon>Pseudomonadati</taxon>
        <taxon>Myxococcota</taxon>
        <taxon>Polyangia</taxon>
        <taxon>Polyangiales</taxon>
        <taxon>Polyangiaceae</taxon>
        <taxon>Polyangium</taxon>
    </lineage>
</organism>
<feature type="transmembrane region" description="Helical" evidence="1">
    <location>
        <begin position="200"/>
        <end position="219"/>
    </location>
</feature>
<dbReference type="OrthoDB" id="5508410at2"/>
<feature type="transmembrane region" description="Helical" evidence="1">
    <location>
        <begin position="289"/>
        <end position="308"/>
    </location>
</feature>
<dbReference type="EMBL" id="SSMQ01000013">
    <property type="protein sequence ID" value="TKD08561.1"/>
    <property type="molecule type" value="Genomic_DNA"/>
</dbReference>
<feature type="transmembrane region" description="Helical" evidence="1">
    <location>
        <begin position="320"/>
        <end position="339"/>
    </location>
</feature>
<accession>A0A4U1JF87</accession>
<evidence type="ECO:0008006" key="4">
    <source>
        <dbReference type="Google" id="ProtNLM"/>
    </source>
</evidence>
<feature type="transmembrane region" description="Helical" evidence="1">
    <location>
        <begin position="264"/>
        <end position="283"/>
    </location>
</feature>
<evidence type="ECO:0000313" key="3">
    <source>
        <dbReference type="Proteomes" id="UP000309215"/>
    </source>
</evidence>
<feature type="transmembrane region" description="Helical" evidence="1">
    <location>
        <begin position="239"/>
        <end position="259"/>
    </location>
</feature>
<feature type="transmembrane region" description="Helical" evidence="1">
    <location>
        <begin position="7"/>
        <end position="29"/>
    </location>
</feature>
<dbReference type="AlphaFoldDB" id="A0A4U1JF87"/>